<dbReference type="FunFam" id="3.40.50.300:FF:000008">
    <property type="entry name" value="ATP-dependent RNA helicase RhlB"/>
    <property type="match status" value="1"/>
</dbReference>
<evidence type="ECO:0000259" key="11">
    <source>
        <dbReference type="PROSITE" id="PS51195"/>
    </source>
</evidence>
<dbReference type="SUPFAM" id="SSF52540">
    <property type="entry name" value="P-loop containing nucleoside triphosphate hydrolases"/>
    <property type="match status" value="1"/>
</dbReference>
<proteinExistence type="inferred from homology"/>
<dbReference type="Proteomes" id="UP000054632">
    <property type="component" value="Unassembled WGS sequence"/>
</dbReference>
<keyword evidence="3 7" id="KW-0378">Hydrolase</keyword>
<dbReference type="InterPro" id="IPR014014">
    <property type="entry name" value="RNA_helicase_DEAD_Q_motif"/>
</dbReference>
<dbReference type="GO" id="GO:0003724">
    <property type="term" value="F:RNA helicase activity"/>
    <property type="evidence" value="ECO:0007669"/>
    <property type="project" value="UniProtKB-EC"/>
</dbReference>
<dbReference type="Proteomes" id="UP000054826">
    <property type="component" value="Unassembled WGS sequence"/>
</dbReference>
<feature type="compositionally biased region" description="Basic and acidic residues" evidence="8">
    <location>
        <begin position="111"/>
        <end position="120"/>
    </location>
</feature>
<dbReference type="EC" id="3.6.4.13" evidence="1"/>
<feature type="region of interest" description="Disordered" evidence="8">
    <location>
        <begin position="1"/>
        <end position="22"/>
    </location>
</feature>
<evidence type="ECO:0000259" key="9">
    <source>
        <dbReference type="PROSITE" id="PS51192"/>
    </source>
</evidence>
<dbReference type="EMBL" id="JYDV01000068">
    <property type="protein sequence ID" value="KRZ36745.1"/>
    <property type="molecule type" value="Genomic_DNA"/>
</dbReference>
<dbReference type="PRINTS" id="PR01228">
    <property type="entry name" value="EGGSHELL"/>
</dbReference>
<evidence type="ECO:0000313" key="13">
    <source>
        <dbReference type="EMBL" id="KRZ36745.1"/>
    </source>
</evidence>
<keyword evidence="2 7" id="KW-0547">Nucleotide-binding</keyword>
<dbReference type="PROSITE" id="PS00039">
    <property type="entry name" value="DEAD_ATP_HELICASE"/>
    <property type="match status" value="1"/>
</dbReference>
<dbReference type="InterPro" id="IPR027417">
    <property type="entry name" value="P-loop_NTPase"/>
</dbReference>
<feature type="short sequence motif" description="Q motif" evidence="6">
    <location>
        <begin position="324"/>
        <end position="352"/>
    </location>
</feature>
<evidence type="ECO:0000256" key="7">
    <source>
        <dbReference type="RuleBase" id="RU000492"/>
    </source>
</evidence>
<keyword evidence="5 7" id="KW-0067">ATP-binding</keyword>
<sequence length="760" mass="82123">MAASQSNRDNDGAFGFGSGQTRHVGAFGLRGFDDGGDEEFGQGFDGGYDRSNMDENSNDGFSGFGGSRRPATGGFGGGFDDDEFGGGRNRGGGDCYYGQSYSRGGRGRPNRKADQFASDKRRGSFEYCEQAFDSGESFGRGGRGRGGSVGGFGRGRGGGFGDAGRGRGGGFGDAGRGRGGGFGDAGRGRGRGFGDAGRGRGGGFGNAGRGRGGGFGDAGRGRGGGFGDAGRGRGGGGFGSVRDDSGYERAGANRYNGNSSFGRSGMKGGECEGTEIRKPPVTYVPKLLDESDFKALYISKGVNFEKQMEVEVETRGVNCPEPKNSFQEFGFSEVLMRNITRLQMTVPTLVQRHCISVLLQRRDLMVCAQTGSGKTAAFLLPIISLLEERDRIIPGKITPQAAVVVPTRELALQVFSVCRGLLADTGFRCAVAYGGVSVNYQLNELWRGCDILVATPGRLVQFMELQKVTLSFCRFFIFDEADRMLDMGFEATVRQIASTLPVGEFITAMFSATFPAEVQSLARQFLREDFIFKIIGILGSANQDIVQSIRLAKYQAKDEQLLNIMKEISEEFEGRNEIPKILIFVSRKRMADILSMELLNNGFKSTSIHGDREQYEREKALRSFKQGKANVMVATDIAARGLDIAGVDYVINFDMPKCVDDYVHRIGRTGRVGNLGRAISFFSWRDDQGIAKDLKQMLERCGQHVPKFLLTETDDDVESAFPSAQSSSFGNSNANGDVDVVTAQLQQQSVDDDDDDGYEW</sequence>
<evidence type="ECO:0000256" key="2">
    <source>
        <dbReference type="ARBA" id="ARBA00022741"/>
    </source>
</evidence>
<dbReference type="InterPro" id="IPR011545">
    <property type="entry name" value="DEAD/DEAH_box_helicase_dom"/>
</dbReference>
<evidence type="ECO:0000256" key="5">
    <source>
        <dbReference type="ARBA" id="ARBA00022840"/>
    </source>
</evidence>
<evidence type="ECO:0000313" key="12">
    <source>
        <dbReference type="EMBL" id="KRY74756.1"/>
    </source>
</evidence>
<comment type="caution">
    <text evidence="12">The sequence shown here is derived from an EMBL/GenBank/DDBJ whole genome shotgun (WGS) entry which is preliminary data.</text>
</comment>
<feature type="domain" description="Helicase C-terminal" evidence="10">
    <location>
        <begin position="560"/>
        <end position="713"/>
    </location>
</feature>
<dbReference type="PROSITE" id="PS51195">
    <property type="entry name" value="Q_MOTIF"/>
    <property type="match status" value="1"/>
</dbReference>
<comment type="similarity">
    <text evidence="7">Belongs to the DEAD box helicase family.</text>
</comment>
<evidence type="ECO:0000256" key="6">
    <source>
        <dbReference type="PROSITE-ProRule" id="PRU00552"/>
    </source>
</evidence>
<dbReference type="EMBL" id="JYDR01000023">
    <property type="protein sequence ID" value="KRY74756.1"/>
    <property type="molecule type" value="Genomic_DNA"/>
</dbReference>
<evidence type="ECO:0000256" key="1">
    <source>
        <dbReference type="ARBA" id="ARBA00012552"/>
    </source>
</evidence>
<dbReference type="SMART" id="SM00490">
    <property type="entry name" value="HELICc"/>
    <property type="match status" value="1"/>
</dbReference>
<evidence type="ECO:0000313" key="15">
    <source>
        <dbReference type="Proteomes" id="UP000054826"/>
    </source>
</evidence>
<dbReference type="Gene3D" id="3.40.50.300">
    <property type="entry name" value="P-loop containing nucleotide triphosphate hydrolases"/>
    <property type="match status" value="2"/>
</dbReference>
<protein>
    <recommendedName>
        <fullName evidence="1">RNA helicase</fullName>
        <ecNumber evidence="1">3.6.4.13</ecNumber>
    </recommendedName>
</protein>
<name>A0A0V1ELU8_TRIPS</name>
<dbReference type="InterPro" id="IPR001650">
    <property type="entry name" value="Helicase_C-like"/>
</dbReference>
<dbReference type="CDD" id="cd18787">
    <property type="entry name" value="SF2_C_DEAD"/>
    <property type="match status" value="1"/>
</dbReference>
<dbReference type="GO" id="GO:0005524">
    <property type="term" value="F:ATP binding"/>
    <property type="evidence" value="ECO:0007669"/>
    <property type="project" value="UniProtKB-KW"/>
</dbReference>
<reference evidence="14 15" key="1">
    <citation type="submission" date="2015-01" db="EMBL/GenBank/DDBJ databases">
        <title>Evolution of Trichinella species and genotypes.</title>
        <authorList>
            <person name="Korhonen P.K."/>
            <person name="Edoardo P."/>
            <person name="Giuseppe L.R."/>
            <person name="Gasser R.B."/>
        </authorList>
    </citation>
    <scope>NUCLEOTIDE SEQUENCE [LARGE SCALE GENOMIC DNA]</scope>
    <source>
        <strain evidence="12">ISS13</strain>
        <strain evidence="13">ISS176</strain>
    </source>
</reference>
<evidence type="ECO:0000256" key="8">
    <source>
        <dbReference type="SAM" id="MobiDB-lite"/>
    </source>
</evidence>
<organism evidence="12 14">
    <name type="scientific">Trichinella pseudospiralis</name>
    <name type="common">Parasitic roundworm</name>
    <dbReference type="NCBI Taxonomy" id="6337"/>
    <lineage>
        <taxon>Eukaryota</taxon>
        <taxon>Metazoa</taxon>
        <taxon>Ecdysozoa</taxon>
        <taxon>Nematoda</taxon>
        <taxon>Enoplea</taxon>
        <taxon>Dorylaimia</taxon>
        <taxon>Trichinellida</taxon>
        <taxon>Trichinellidae</taxon>
        <taxon>Trichinella</taxon>
    </lineage>
</organism>
<accession>A0A0V1ELU8</accession>
<evidence type="ECO:0000313" key="14">
    <source>
        <dbReference type="Proteomes" id="UP000054632"/>
    </source>
</evidence>
<feature type="domain" description="Helicase ATP-binding" evidence="9">
    <location>
        <begin position="355"/>
        <end position="532"/>
    </location>
</feature>
<feature type="domain" description="DEAD-box RNA helicase Q" evidence="11">
    <location>
        <begin position="324"/>
        <end position="352"/>
    </location>
</feature>
<evidence type="ECO:0000256" key="3">
    <source>
        <dbReference type="ARBA" id="ARBA00022801"/>
    </source>
</evidence>
<dbReference type="AlphaFoldDB" id="A0A0V1ELU8"/>
<feature type="region of interest" description="Disordered" evidence="8">
    <location>
        <begin position="35"/>
        <end position="120"/>
    </location>
</feature>
<evidence type="ECO:0000259" key="10">
    <source>
        <dbReference type="PROSITE" id="PS51194"/>
    </source>
</evidence>
<feature type="region of interest" description="Disordered" evidence="8">
    <location>
        <begin position="134"/>
        <end position="255"/>
    </location>
</feature>
<dbReference type="GO" id="GO:0043186">
    <property type="term" value="C:P granule"/>
    <property type="evidence" value="ECO:0007669"/>
    <property type="project" value="UniProtKB-ARBA"/>
</dbReference>
<dbReference type="PROSITE" id="PS51194">
    <property type="entry name" value="HELICASE_CTER"/>
    <property type="match status" value="1"/>
</dbReference>
<dbReference type="GO" id="GO:0003676">
    <property type="term" value="F:nucleic acid binding"/>
    <property type="evidence" value="ECO:0007669"/>
    <property type="project" value="InterPro"/>
</dbReference>
<feature type="compositionally biased region" description="Gly residues" evidence="8">
    <location>
        <begin position="138"/>
        <end position="239"/>
    </location>
</feature>
<dbReference type="Pfam" id="PF00271">
    <property type="entry name" value="Helicase_C"/>
    <property type="match status" value="1"/>
</dbReference>
<feature type="compositionally biased region" description="Gly residues" evidence="8">
    <location>
        <begin position="86"/>
        <end position="95"/>
    </location>
</feature>
<gene>
    <name evidence="12" type="primary">an3</name>
    <name evidence="12" type="ORF">T4A_5938</name>
    <name evidence="13" type="ORF">T4C_4297</name>
</gene>
<dbReference type="InterPro" id="IPR014001">
    <property type="entry name" value="Helicase_ATP-bd"/>
</dbReference>
<dbReference type="PROSITE" id="PS51192">
    <property type="entry name" value="HELICASE_ATP_BIND_1"/>
    <property type="match status" value="1"/>
</dbReference>
<dbReference type="GO" id="GO:0016787">
    <property type="term" value="F:hydrolase activity"/>
    <property type="evidence" value="ECO:0007669"/>
    <property type="project" value="UniProtKB-KW"/>
</dbReference>
<dbReference type="InterPro" id="IPR000629">
    <property type="entry name" value="RNA-helicase_DEAD-box_CS"/>
</dbReference>
<dbReference type="Pfam" id="PF00270">
    <property type="entry name" value="DEAD"/>
    <property type="match status" value="1"/>
</dbReference>
<dbReference type="SMART" id="SM00487">
    <property type="entry name" value="DEXDc"/>
    <property type="match status" value="1"/>
</dbReference>
<keyword evidence="4 7" id="KW-0347">Helicase</keyword>
<evidence type="ECO:0000256" key="4">
    <source>
        <dbReference type="ARBA" id="ARBA00022806"/>
    </source>
</evidence>
<dbReference type="PANTHER" id="PTHR47958">
    <property type="entry name" value="ATP-DEPENDENT RNA HELICASE DBP3"/>
    <property type="match status" value="1"/>
</dbReference>